<dbReference type="Proteomes" id="UP000012073">
    <property type="component" value="Unassembled WGS sequence"/>
</dbReference>
<dbReference type="GeneID" id="17323075"/>
<protein>
    <recommendedName>
        <fullName evidence="1">Protein kinase domain-containing protein</fullName>
    </recommendedName>
</protein>
<evidence type="ECO:0000313" key="2">
    <source>
        <dbReference type="EMBL" id="CDF35536.1"/>
    </source>
</evidence>
<dbReference type="PROSITE" id="PS00108">
    <property type="entry name" value="PROTEIN_KINASE_ST"/>
    <property type="match status" value="1"/>
</dbReference>
<dbReference type="Gramene" id="CDF35536">
    <property type="protein sequence ID" value="CDF35536"/>
    <property type="gene ID" value="CHC_T00004049001"/>
</dbReference>
<dbReference type="Pfam" id="PF00069">
    <property type="entry name" value="Pkinase"/>
    <property type="match status" value="1"/>
</dbReference>
<accession>R7QDM4</accession>
<proteinExistence type="predicted"/>
<dbReference type="InterPro" id="IPR011009">
    <property type="entry name" value="Kinase-like_dom_sf"/>
</dbReference>
<dbReference type="PhylomeDB" id="R7QDM4"/>
<dbReference type="InterPro" id="IPR008271">
    <property type="entry name" value="Ser/Thr_kinase_AS"/>
</dbReference>
<dbReference type="RefSeq" id="XP_005715355.1">
    <property type="nucleotide sequence ID" value="XM_005715298.1"/>
</dbReference>
<dbReference type="PANTHER" id="PTHR24347">
    <property type="entry name" value="SERINE/THREONINE-PROTEIN KINASE"/>
    <property type="match status" value="1"/>
</dbReference>
<reference evidence="3" key="1">
    <citation type="journal article" date="2013" name="Proc. Natl. Acad. Sci. U.S.A.">
        <title>Genome structure and metabolic features in the red seaweed Chondrus crispus shed light on evolution of the Archaeplastida.</title>
        <authorList>
            <person name="Collen J."/>
            <person name="Porcel B."/>
            <person name="Carre W."/>
            <person name="Ball S.G."/>
            <person name="Chaparro C."/>
            <person name="Tonon T."/>
            <person name="Barbeyron T."/>
            <person name="Michel G."/>
            <person name="Noel B."/>
            <person name="Valentin K."/>
            <person name="Elias M."/>
            <person name="Artiguenave F."/>
            <person name="Arun A."/>
            <person name="Aury J.M."/>
            <person name="Barbosa-Neto J.F."/>
            <person name="Bothwell J.H."/>
            <person name="Bouget F.Y."/>
            <person name="Brillet L."/>
            <person name="Cabello-Hurtado F."/>
            <person name="Capella-Gutierrez S."/>
            <person name="Charrier B."/>
            <person name="Cladiere L."/>
            <person name="Cock J.M."/>
            <person name="Coelho S.M."/>
            <person name="Colleoni C."/>
            <person name="Czjzek M."/>
            <person name="Da Silva C."/>
            <person name="Delage L."/>
            <person name="Denoeud F."/>
            <person name="Deschamps P."/>
            <person name="Dittami S.M."/>
            <person name="Gabaldon T."/>
            <person name="Gachon C.M."/>
            <person name="Groisillier A."/>
            <person name="Herve C."/>
            <person name="Jabbari K."/>
            <person name="Katinka M."/>
            <person name="Kloareg B."/>
            <person name="Kowalczyk N."/>
            <person name="Labadie K."/>
            <person name="Leblanc C."/>
            <person name="Lopez P.J."/>
            <person name="McLachlan D.H."/>
            <person name="Meslet-Cladiere L."/>
            <person name="Moustafa A."/>
            <person name="Nehr Z."/>
            <person name="Nyvall Collen P."/>
            <person name="Panaud O."/>
            <person name="Partensky F."/>
            <person name="Poulain J."/>
            <person name="Rensing S.A."/>
            <person name="Rousvoal S."/>
            <person name="Samson G."/>
            <person name="Symeonidi A."/>
            <person name="Weissenbach J."/>
            <person name="Zambounis A."/>
            <person name="Wincker P."/>
            <person name="Boyen C."/>
        </authorList>
    </citation>
    <scope>NUCLEOTIDE SEQUENCE [LARGE SCALE GENOMIC DNA]</scope>
    <source>
        <strain evidence="3">cv. Stackhouse</strain>
    </source>
</reference>
<dbReference type="GO" id="GO:0005524">
    <property type="term" value="F:ATP binding"/>
    <property type="evidence" value="ECO:0007669"/>
    <property type="project" value="InterPro"/>
</dbReference>
<sequence length="239" mass="26871">MEFVAGGELWSRVAHERGNLITEGDAIRVTRNVLSAIVYLHEHNIVHRDVKLENVLCIDPDLQKPVQVKLADFGLCSRLSGMDESLKSSVGTLQYWAPEIIKERNYGASVDLWACGVLVYISLSSQFPFSGEDEEEYCDSVLREEVEFPEDLWGNVSDDAKEFIRGLLSEDPTKRLTADEALKHRWITEHPSLEIEEEEGSRAQSEEEEAFAVPKSIFGGKRRTPAQILAKVRSSHQGG</sequence>
<dbReference type="OMA" id="HRWITEH"/>
<keyword evidence="3" id="KW-1185">Reference proteome</keyword>
<dbReference type="KEGG" id="ccp:CHC_T00004049001"/>
<gene>
    <name evidence="2" type="ORF">CHC_T00004049001</name>
</gene>
<evidence type="ECO:0000259" key="1">
    <source>
        <dbReference type="PROSITE" id="PS50011"/>
    </source>
</evidence>
<dbReference type="SUPFAM" id="SSF56112">
    <property type="entry name" value="Protein kinase-like (PK-like)"/>
    <property type="match status" value="1"/>
</dbReference>
<dbReference type="EMBL" id="HG001734">
    <property type="protein sequence ID" value="CDF35536.1"/>
    <property type="molecule type" value="Genomic_DNA"/>
</dbReference>
<dbReference type="Gene3D" id="1.10.510.10">
    <property type="entry name" value="Transferase(Phosphotransferase) domain 1"/>
    <property type="match status" value="1"/>
</dbReference>
<dbReference type="AlphaFoldDB" id="R7QDM4"/>
<feature type="domain" description="Protein kinase" evidence="1">
    <location>
        <begin position="1"/>
        <end position="187"/>
    </location>
</feature>
<dbReference type="SMART" id="SM00220">
    <property type="entry name" value="S_TKc"/>
    <property type="match status" value="1"/>
</dbReference>
<organism evidence="2 3">
    <name type="scientific">Chondrus crispus</name>
    <name type="common">Carrageen Irish moss</name>
    <name type="synonym">Polymorpha crispa</name>
    <dbReference type="NCBI Taxonomy" id="2769"/>
    <lineage>
        <taxon>Eukaryota</taxon>
        <taxon>Rhodophyta</taxon>
        <taxon>Florideophyceae</taxon>
        <taxon>Rhodymeniophycidae</taxon>
        <taxon>Gigartinales</taxon>
        <taxon>Gigartinaceae</taxon>
        <taxon>Chondrus</taxon>
    </lineage>
</organism>
<dbReference type="OrthoDB" id="40902at2759"/>
<dbReference type="PROSITE" id="PS50011">
    <property type="entry name" value="PROTEIN_KINASE_DOM"/>
    <property type="match status" value="1"/>
</dbReference>
<dbReference type="STRING" id="2769.R7QDM4"/>
<dbReference type="InterPro" id="IPR000719">
    <property type="entry name" value="Prot_kinase_dom"/>
</dbReference>
<name>R7QDM4_CHOCR</name>
<evidence type="ECO:0000313" key="3">
    <source>
        <dbReference type="Proteomes" id="UP000012073"/>
    </source>
</evidence>
<dbReference type="GO" id="GO:0004672">
    <property type="term" value="F:protein kinase activity"/>
    <property type="evidence" value="ECO:0007669"/>
    <property type="project" value="InterPro"/>
</dbReference>